<dbReference type="SUPFAM" id="SSF49265">
    <property type="entry name" value="Fibronectin type III"/>
    <property type="match status" value="1"/>
</dbReference>
<dbReference type="PROSITE" id="PS50853">
    <property type="entry name" value="FN3"/>
    <property type="match status" value="1"/>
</dbReference>
<dbReference type="CDD" id="cd00063">
    <property type="entry name" value="FN3"/>
    <property type="match status" value="1"/>
</dbReference>
<dbReference type="EMBL" id="AYLO01000018">
    <property type="protein sequence ID" value="ESS73493.1"/>
    <property type="molecule type" value="Genomic_DNA"/>
</dbReference>
<gene>
    <name evidence="2" type="ORF">MGMO_18c00010</name>
</gene>
<evidence type="ECO:0000259" key="1">
    <source>
        <dbReference type="PROSITE" id="PS50853"/>
    </source>
</evidence>
<feature type="domain" description="Fibronectin type-III" evidence="1">
    <location>
        <begin position="157"/>
        <end position="253"/>
    </location>
</feature>
<dbReference type="InterPro" id="IPR036116">
    <property type="entry name" value="FN3_sf"/>
</dbReference>
<proteinExistence type="predicted"/>
<name>V5C9L3_9GAMM</name>
<comment type="caution">
    <text evidence="2">The sequence shown here is derived from an EMBL/GenBank/DDBJ whole genome shotgun (WGS) entry which is preliminary data.</text>
</comment>
<dbReference type="Proteomes" id="UP000017842">
    <property type="component" value="Unassembled WGS sequence"/>
</dbReference>
<protein>
    <recommendedName>
        <fullName evidence="1">Fibronectin type-III domain-containing protein</fullName>
    </recommendedName>
</protein>
<dbReference type="Gene3D" id="2.60.40.10">
    <property type="entry name" value="Immunoglobulins"/>
    <property type="match status" value="1"/>
</dbReference>
<accession>V5C9L3</accession>
<dbReference type="AlphaFoldDB" id="V5C9L3"/>
<keyword evidence="3" id="KW-1185">Reference proteome</keyword>
<evidence type="ECO:0000313" key="2">
    <source>
        <dbReference type="EMBL" id="ESS73493.1"/>
    </source>
</evidence>
<sequence length="253" mass="28998">MDWENQYMPYLLSVVLNQHSIERQVINTLISAQAMRCVVDTSSIEEEAQNWIFNGCDKTQVYFKLIAYGNYALERFKLSTDRVNRVLKFNDILKNKDKLKEHIDEMGVFFISCSDPIETFPSHQRPWKQDIDHAIAYIKTTEHELLRAAVLDTSQASPTKPVLLEGKFTKSNKIIHLTWTAPKNGDHVIAYKVKKLDINDDKADDWILVDISFTLQLTLPLSTNKKGVKMQFQVIPFNRTGDGPPSNIATVVI</sequence>
<evidence type="ECO:0000313" key="3">
    <source>
        <dbReference type="Proteomes" id="UP000017842"/>
    </source>
</evidence>
<organism evidence="2 3">
    <name type="scientific">Methyloglobulus morosus KoM1</name>
    <dbReference type="NCBI Taxonomy" id="1116472"/>
    <lineage>
        <taxon>Bacteria</taxon>
        <taxon>Pseudomonadati</taxon>
        <taxon>Pseudomonadota</taxon>
        <taxon>Gammaproteobacteria</taxon>
        <taxon>Methylococcales</taxon>
        <taxon>Methylococcaceae</taxon>
        <taxon>Methyloglobulus</taxon>
    </lineage>
</organism>
<reference evidence="2 3" key="1">
    <citation type="journal article" date="2013" name="Genome Announc.">
        <title>Draft Genome Sequence of the Methanotrophic Gammaproteobacterium Methyloglobulus morosus DSM 22980 Strain KoM1.</title>
        <authorList>
            <person name="Poehlein A."/>
            <person name="Deutzmann J.S."/>
            <person name="Daniel R."/>
            <person name="Simeonova D.D."/>
        </authorList>
    </citation>
    <scope>NUCLEOTIDE SEQUENCE [LARGE SCALE GENOMIC DNA]</scope>
    <source>
        <strain evidence="2 3">KoM1</strain>
    </source>
</reference>
<dbReference type="InterPro" id="IPR003961">
    <property type="entry name" value="FN3_dom"/>
</dbReference>
<dbReference type="InterPro" id="IPR013783">
    <property type="entry name" value="Ig-like_fold"/>
</dbReference>